<evidence type="ECO:0000256" key="4">
    <source>
        <dbReference type="ARBA" id="ARBA00022759"/>
    </source>
</evidence>
<protein>
    <recommendedName>
        <fullName evidence="9">Reverse transcriptase RNase H-like domain-containing protein</fullName>
    </recommendedName>
</protein>
<dbReference type="GO" id="GO:0016787">
    <property type="term" value="F:hydrolase activity"/>
    <property type="evidence" value="ECO:0007669"/>
    <property type="project" value="UniProtKB-KW"/>
</dbReference>
<keyword evidence="11" id="KW-1185">Reference proteome</keyword>
<dbReference type="RefSeq" id="XP_009170490.1">
    <property type="nucleotide sequence ID" value="XM_009172226.1"/>
</dbReference>
<evidence type="ECO:0000256" key="6">
    <source>
        <dbReference type="ARBA" id="ARBA00022918"/>
    </source>
</evidence>
<feature type="domain" description="Reverse transcriptase RNase H-like" evidence="9">
    <location>
        <begin position="1253"/>
        <end position="1343"/>
    </location>
</feature>
<evidence type="ECO:0000313" key="10">
    <source>
        <dbReference type="EMBL" id="KER25740.1"/>
    </source>
</evidence>
<name>A0A074ZQX8_OPIVI</name>
<dbReference type="Pfam" id="PF17917">
    <property type="entry name" value="RT_RNaseH"/>
    <property type="match status" value="1"/>
</dbReference>
<evidence type="ECO:0000256" key="5">
    <source>
        <dbReference type="ARBA" id="ARBA00022801"/>
    </source>
</evidence>
<reference evidence="10 11" key="1">
    <citation type="submission" date="2013-11" db="EMBL/GenBank/DDBJ databases">
        <title>Opisthorchis viverrini - life in the bile duct.</title>
        <authorList>
            <person name="Young N.D."/>
            <person name="Nagarajan N."/>
            <person name="Lin S.J."/>
            <person name="Korhonen P.K."/>
            <person name="Jex A.R."/>
            <person name="Hall R.S."/>
            <person name="Safavi-Hemami H."/>
            <person name="Kaewkong W."/>
            <person name="Bertrand D."/>
            <person name="Gao S."/>
            <person name="Seet Q."/>
            <person name="Wongkham S."/>
            <person name="Teh B.T."/>
            <person name="Wongkham C."/>
            <person name="Intapan P.M."/>
            <person name="Maleewong W."/>
            <person name="Yang X."/>
            <person name="Hu M."/>
            <person name="Wang Z."/>
            <person name="Hofmann A."/>
            <person name="Sternberg P.W."/>
            <person name="Tan P."/>
            <person name="Wang J."/>
            <person name="Gasser R.B."/>
        </authorList>
    </citation>
    <scope>NUCLEOTIDE SEQUENCE [LARGE SCALE GENOMIC DNA]</scope>
</reference>
<dbReference type="InterPro" id="IPR043502">
    <property type="entry name" value="DNA/RNA_pol_sf"/>
</dbReference>
<proteinExistence type="predicted"/>
<keyword evidence="1" id="KW-0808">Transferase</keyword>
<dbReference type="OrthoDB" id="199400at2759"/>
<evidence type="ECO:0000256" key="7">
    <source>
        <dbReference type="SAM" id="Coils"/>
    </source>
</evidence>
<dbReference type="Proteomes" id="UP000054324">
    <property type="component" value="Unassembled WGS sequence"/>
</dbReference>
<dbReference type="CTD" id="20321023"/>
<dbReference type="CDD" id="cd22968">
    <property type="entry name" value="DD_EFCAB5"/>
    <property type="match status" value="1"/>
</dbReference>
<feature type="coiled-coil region" evidence="7">
    <location>
        <begin position="232"/>
        <end position="266"/>
    </location>
</feature>
<dbReference type="STRING" id="6198.A0A074ZQX8"/>
<organism evidence="10 11">
    <name type="scientific">Opisthorchis viverrini</name>
    <name type="common">Southeast Asian liver fluke</name>
    <dbReference type="NCBI Taxonomy" id="6198"/>
    <lineage>
        <taxon>Eukaryota</taxon>
        <taxon>Metazoa</taxon>
        <taxon>Spiralia</taxon>
        <taxon>Lophotrochozoa</taxon>
        <taxon>Platyhelminthes</taxon>
        <taxon>Trematoda</taxon>
        <taxon>Digenea</taxon>
        <taxon>Opisthorchiida</taxon>
        <taxon>Opisthorchiata</taxon>
        <taxon>Opisthorchiidae</taxon>
        <taxon>Opisthorchis</taxon>
    </lineage>
</organism>
<keyword evidence="5" id="KW-0378">Hydrolase</keyword>
<feature type="region of interest" description="Disordered" evidence="8">
    <location>
        <begin position="483"/>
        <end position="505"/>
    </location>
</feature>
<sequence>MNKRRSLELITRIHLHLFASFRLVAMQKYPDIGPCPRPLCFQPPRFELISLSKSRDCSTMFKEDSFNSASMENTSTVKRASANDNFVRHGLAVLFDSAAEKKEQDKVRIRKQLRHVSLDILATEWLNMEPRTIESRAYLIGNVLPQVVFGLEHILKEAVARRLTGLEQTEQARLSEGADPNFNPINRLAEFLMRNNHKYSNFSETSPYVRGLRNTVAQLQQEMFMRSDNHLARLKAAAIKSKEDKLKRLEAEAEEQKRRRDCVTELFDMFLVRERKTVEAAVIHNCIRTFVDLAVHLPEPLRQSLVPLYETRKAEETPMSYNQEEFVNYVLVYAKALSTEVFDQLVEHMKLCAKEYVSALQREQRRNVFTKLFASCNISQTDGITRERLLELCDAYFESAPADVKVLLRDPRDWPIQDYFLRVIQPELEKLGNLQAESLQNIVQGEENQFLGDQNNSASSCLSDAPQITMEAEAYNRTLPVGDVTTDERCGGKDDQNDFDLSDQPDGIISSSVTRGLEDCQSFLAENVLRNQHELSVLSKLRTYLTLINGAEYTYSSRQFQYAYMPQRLTLAQFLRMMECFLNDNSPDEVVQNLVSYLEKNYTEASEWQENYGTKFREMRFEEESNNVIESLFKIMDYKSTGFVHLSLVEQYVAHFEDGSFLDSLECGKRKIQTFQSKQAQEYPVRNEQLDFSIGDRTLDESGAYELNSFQGETLPSMDNGNNTADTLINKQNLRILLRHTFSVDRVGESQSNVETLSAFADFVQQQMNVSLQEKLKGDTRRQWLDEITHEAQIAHYSMEPVYRAVFKAVIRNTLTFSGNKPISAKIFLFQKTHPSSGKTMLQCMAAIPDSEASSSVGEHLLGTHANICFQVMDYGCPMYEKVKVSQTEQGQSNISSKPETLTCSDQTTPHQKLGLAVPIPGSTRRSLGVLYIQQPCDDYKHLMLEEDELSFYQAIAYELGSAIDTVNLHKFFTHTVVAAFHWINQYLDSMEQVAYYWCLDENKANAVGQATSTLGDADEDEKQNIDQQSVKHRNCALVRLVTKHRNSVPVLHARPEILERSESYLDNYLFTVADTSEVVEQTSCQKHHFCYPVRDCEGVAVGIVDLHMKENKLTAEETEKVITMMAILSTVYGSQNRKVGTEVYQREPEEVDVDFGGDTALSPSSFFKQVAAVELYELVRKLTPEVYNQIHSCASSSQVVSDIIAMVAEVLNPQSTDSEGSADTVDDQCRSIEKLLPSFNVASASNERHVTMLRRFFENGSERAIMHSSKSLTPAEQRYAQIEKEALALVFAVRRFHKMLYGRRFTLLTDHKRLLSIFGSRKGVPVHSANRLQRWALIMLGYDFDIQYRRTTDFGQADALSRLINNHPTPEEDTVIAHVAFEDPADPQLVQSVRALPVTVTEVQRATTADGTLHLLTSSTSHPATKVKYEIPYPIQLLYQWLRCYISLLEVIGSGDQT</sequence>
<evidence type="ECO:0000256" key="2">
    <source>
        <dbReference type="ARBA" id="ARBA00022695"/>
    </source>
</evidence>
<keyword evidence="7" id="KW-0175">Coiled coil</keyword>
<keyword evidence="4" id="KW-0255">Endonuclease</keyword>
<dbReference type="GO" id="GO:0004519">
    <property type="term" value="F:endonuclease activity"/>
    <property type="evidence" value="ECO:0007669"/>
    <property type="project" value="UniProtKB-KW"/>
</dbReference>
<gene>
    <name evidence="10" type="ORF">T265_06844</name>
</gene>
<evidence type="ECO:0000256" key="8">
    <source>
        <dbReference type="SAM" id="MobiDB-lite"/>
    </source>
</evidence>
<evidence type="ECO:0000313" key="11">
    <source>
        <dbReference type="Proteomes" id="UP000054324"/>
    </source>
</evidence>
<evidence type="ECO:0000259" key="9">
    <source>
        <dbReference type="Pfam" id="PF17917"/>
    </source>
</evidence>
<dbReference type="GO" id="GO:0003964">
    <property type="term" value="F:RNA-directed DNA polymerase activity"/>
    <property type="evidence" value="ECO:0007669"/>
    <property type="project" value="UniProtKB-KW"/>
</dbReference>
<dbReference type="PANTHER" id="PTHR46788">
    <property type="entry name" value="EF-HAND CALCIUM-BINDING DOMAIN-CONTAINING PROTEIN 5"/>
    <property type="match status" value="1"/>
</dbReference>
<feature type="compositionally biased region" description="Basic and acidic residues" evidence="8">
    <location>
        <begin position="486"/>
        <end position="496"/>
    </location>
</feature>
<dbReference type="PANTHER" id="PTHR46788:SF1">
    <property type="entry name" value="EF-HAND CALCIUM-BINDING DOMAIN-CONTAINING PROTEIN 5"/>
    <property type="match status" value="1"/>
</dbReference>
<dbReference type="GeneID" id="20321023"/>
<accession>A0A074ZQX8</accession>
<keyword evidence="6" id="KW-0695">RNA-directed DNA polymerase</keyword>
<evidence type="ECO:0000256" key="3">
    <source>
        <dbReference type="ARBA" id="ARBA00022722"/>
    </source>
</evidence>
<dbReference type="SUPFAM" id="SSF56672">
    <property type="entry name" value="DNA/RNA polymerases"/>
    <property type="match status" value="1"/>
</dbReference>
<keyword evidence="3" id="KW-0540">Nuclease</keyword>
<dbReference type="InterPro" id="IPR041373">
    <property type="entry name" value="RT_RNaseH"/>
</dbReference>
<dbReference type="KEGG" id="ovi:T265_06844"/>
<evidence type="ECO:0000256" key="1">
    <source>
        <dbReference type="ARBA" id="ARBA00022679"/>
    </source>
</evidence>
<keyword evidence="2" id="KW-0548">Nucleotidyltransferase</keyword>
<dbReference type="CDD" id="cd09274">
    <property type="entry name" value="RNase_HI_RT_Ty3"/>
    <property type="match status" value="1"/>
</dbReference>
<dbReference type="EMBL" id="KL596767">
    <property type="protein sequence ID" value="KER25740.1"/>
    <property type="molecule type" value="Genomic_DNA"/>
</dbReference>